<proteinExistence type="inferred from homology"/>
<dbReference type="HOGENOM" id="CLU_010194_1_2_11"/>
<feature type="domain" description="Ketoreductase" evidence="3">
    <location>
        <begin position="78"/>
        <end position="237"/>
    </location>
</feature>
<dbReference type="PANTHER" id="PTHR42879">
    <property type="entry name" value="3-OXOACYL-(ACYL-CARRIER-PROTEIN) REDUCTASE"/>
    <property type="match status" value="1"/>
</dbReference>
<dbReference type="Gene3D" id="3.40.50.720">
    <property type="entry name" value="NAD(P)-binding Rossmann-like Domain"/>
    <property type="match status" value="1"/>
</dbReference>
<dbReference type="Pfam" id="PF13561">
    <property type="entry name" value="adh_short_C2"/>
    <property type="match status" value="1"/>
</dbReference>
<protein>
    <recommendedName>
        <fullName evidence="3">Ketoreductase domain-containing protein</fullName>
    </recommendedName>
</protein>
<dbReference type="PATRIC" id="fig|1348663.4.peg.5759"/>
<organism evidence="4 5">
    <name type="scientific">Kitasatospora cheerisanensis KCTC 2395</name>
    <dbReference type="NCBI Taxonomy" id="1348663"/>
    <lineage>
        <taxon>Bacteria</taxon>
        <taxon>Bacillati</taxon>
        <taxon>Actinomycetota</taxon>
        <taxon>Actinomycetes</taxon>
        <taxon>Kitasatosporales</taxon>
        <taxon>Streptomycetaceae</taxon>
        <taxon>Kitasatospora</taxon>
    </lineage>
</organism>
<dbReference type="PANTHER" id="PTHR42879:SF2">
    <property type="entry name" value="3-OXOACYL-[ACYL-CARRIER-PROTEIN] REDUCTASE FABG"/>
    <property type="match status" value="1"/>
</dbReference>
<dbReference type="InterPro" id="IPR036291">
    <property type="entry name" value="NAD(P)-bd_dom_sf"/>
</dbReference>
<reference evidence="4 5" key="1">
    <citation type="submission" date="2014-05" db="EMBL/GenBank/DDBJ databases">
        <title>Draft Genome Sequence of Kitasatospora cheerisanensis KCTC 2395.</title>
        <authorList>
            <person name="Nam D.H."/>
        </authorList>
    </citation>
    <scope>NUCLEOTIDE SEQUENCE [LARGE SCALE GENOMIC DNA]</scope>
    <source>
        <strain evidence="4 5">KCTC 2395</strain>
    </source>
</reference>
<name>A0A066YWF9_9ACTN</name>
<evidence type="ECO:0000313" key="4">
    <source>
        <dbReference type="EMBL" id="KDN82245.1"/>
    </source>
</evidence>
<dbReference type="InterPro" id="IPR050259">
    <property type="entry name" value="SDR"/>
</dbReference>
<dbReference type="EMBL" id="JNBY01000115">
    <property type="protein sequence ID" value="KDN82245.1"/>
    <property type="molecule type" value="Genomic_DNA"/>
</dbReference>
<comment type="caution">
    <text evidence="4">The sequence shown here is derived from an EMBL/GenBank/DDBJ whole genome shotgun (WGS) entry which is preliminary data.</text>
</comment>
<sequence>MAAALAQLPVAPGSAVGHQGGDVEYRARAVQVPVLVIDSGEQRDAPPGPTLAAHRAAPSGHGLTLRQLVGGGAAMTGCTALVLGSSRGIGAATARALGAQGHRVVLHGRAPGEELAALGRELAAPTVAFDLADEAAARRGVADAAAAHGLPRVVVYSAGVNRVVPFEDASGQDLAGAFGVNVGGAVWVLQHLLPKMAAQGGGAVVLVSSIRGVDATASDRTALYSMAKAALGNLTVSLAKRYAPTVRVNAVAPGFTRTDMVATWDEGAWRQARSNLLGRPAEPREIASAVAFLASDAAAHITGQTLVVDGGYGLSGK</sequence>
<keyword evidence="2" id="KW-0560">Oxidoreductase</keyword>
<evidence type="ECO:0000313" key="5">
    <source>
        <dbReference type="Proteomes" id="UP000027178"/>
    </source>
</evidence>
<evidence type="ECO:0000256" key="2">
    <source>
        <dbReference type="ARBA" id="ARBA00023002"/>
    </source>
</evidence>
<dbReference type="FunFam" id="3.40.50.720:FF:000084">
    <property type="entry name" value="Short-chain dehydrogenase reductase"/>
    <property type="match status" value="1"/>
</dbReference>
<dbReference type="SMART" id="SM00822">
    <property type="entry name" value="PKS_KR"/>
    <property type="match status" value="1"/>
</dbReference>
<dbReference type="eggNOG" id="COG1028">
    <property type="taxonomic scope" value="Bacteria"/>
</dbReference>
<dbReference type="InterPro" id="IPR057326">
    <property type="entry name" value="KR_dom"/>
</dbReference>
<dbReference type="Proteomes" id="UP000027178">
    <property type="component" value="Unassembled WGS sequence"/>
</dbReference>
<dbReference type="GO" id="GO:0016491">
    <property type="term" value="F:oxidoreductase activity"/>
    <property type="evidence" value="ECO:0007669"/>
    <property type="project" value="UniProtKB-KW"/>
</dbReference>
<keyword evidence="5" id="KW-1185">Reference proteome</keyword>
<dbReference type="SUPFAM" id="SSF51735">
    <property type="entry name" value="NAD(P)-binding Rossmann-fold domains"/>
    <property type="match status" value="1"/>
</dbReference>
<gene>
    <name evidence="4" type="ORF">KCH_59540</name>
</gene>
<evidence type="ECO:0000256" key="1">
    <source>
        <dbReference type="ARBA" id="ARBA00006484"/>
    </source>
</evidence>
<dbReference type="CDD" id="cd05233">
    <property type="entry name" value="SDR_c"/>
    <property type="match status" value="1"/>
</dbReference>
<dbReference type="AlphaFoldDB" id="A0A066YWF9"/>
<dbReference type="InterPro" id="IPR002347">
    <property type="entry name" value="SDR_fam"/>
</dbReference>
<evidence type="ECO:0000259" key="3">
    <source>
        <dbReference type="SMART" id="SM00822"/>
    </source>
</evidence>
<comment type="similarity">
    <text evidence="1">Belongs to the short-chain dehydrogenases/reductases (SDR) family.</text>
</comment>
<accession>A0A066YWF9</accession>
<dbReference type="PRINTS" id="PR00081">
    <property type="entry name" value="GDHRDH"/>
</dbReference>